<dbReference type="OMA" id="YPIKNIH"/>
<evidence type="ECO:0000256" key="1">
    <source>
        <dbReference type="ARBA" id="ARBA00023002"/>
    </source>
</evidence>
<evidence type="ECO:0000259" key="3">
    <source>
        <dbReference type="Pfam" id="PF16884"/>
    </source>
</evidence>
<sequence>MSSNNAIVLKKYIDPTEGYPKVGEHFGLEERPFDLEATKVDEEHPLLLRNIYTSIDPYIRNRIRNPKRKSYIPPLKIGQVIPNLTLAEVVKSAVPEHKTGSHVIFMSGWEEYTLVPKQAMGMVQSVNNPYNLPLMTFVGALGMPSQTAYVGLRHIGQPKAGETIYVSAASGAVGQVVGQLAKSMGLYVVGSAGSDEKIAHLKEIGYDAAFNYKKESVHEALPRVCPKGIDIYFENVGGETLDAVLLNANFHARIIFCGCISDYNNPNPYSLKNYSQILTKSIKVEGFIVMNLIPFYKEEYFREMPKLIADGRLKYKYDVYTGLESIPEGFLAVLQGKNFGKALSKIADE</sequence>
<feature type="domain" description="Oxidoreductase N-terminal" evidence="3">
    <location>
        <begin position="43"/>
        <end position="120"/>
    </location>
</feature>
<dbReference type="Gene3D" id="3.40.50.720">
    <property type="entry name" value="NAD(P)-binding Rossmann-like Domain"/>
    <property type="match status" value="1"/>
</dbReference>
<dbReference type="InterPro" id="IPR045010">
    <property type="entry name" value="MDR_fam"/>
</dbReference>
<dbReference type="InterPro" id="IPR041694">
    <property type="entry name" value="ADH_N_2"/>
</dbReference>
<keyword evidence="5" id="KW-1185">Reference proteome</keyword>
<dbReference type="CDD" id="cd05288">
    <property type="entry name" value="PGDH"/>
    <property type="match status" value="1"/>
</dbReference>
<dbReference type="RefSeq" id="XP_013020293.1">
    <property type="nucleotide sequence ID" value="XM_013164839.1"/>
</dbReference>
<name>S9PR79_SCHOY</name>
<dbReference type="VEuPathDB" id="FungiDB:SOCG_01886"/>
<dbReference type="InterPro" id="IPR036291">
    <property type="entry name" value="NAD(P)-bd_dom_sf"/>
</dbReference>
<reference evidence="4 5" key="1">
    <citation type="journal article" date="2011" name="Science">
        <title>Comparative functional genomics of the fission yeasts.</title>
        <authorList>
            <person name="Rhind N."/>
            <person name="Chen Z."/>
            <person name="Yassour M."/>
            <person name="Thompson D.A."/>
            <person name="Haas B.J."/>
            <person name="Habib N."/>
            <person name="Wapinski I."/>
            <person name="Roy S."/>
            <person name="Lin M.F."/>
            <person name="Heiman D.I."/>
            <person name="Young S.K."/>
            <person name="Furuya K."/>
            <person name="Guo Y."/>
            <person name="Pidoux A."/>
            <person name="Chen H.M."/>
            <person name="Robbertse B."/>
            <person name="Goldberg J.M."/>
            <person name="Aoki K."/>
            <person name="Bayne E.H."/>
            <person name="Berlin A.M."/>
            <person name="Desjardins C.A."/>
            <person name="Dobbs E."/>
            <person name="Dukaj L."/>
            <person name="Fan L."/>
            <person name="FitzGerald M.G."/>
            <person name="French C."/>
            <person name="Gujja S."/>
            <person name="Hansen K."/>
            <person name="Keifenheim D."/>
            <person name="Levin J.Z."/>
            <person name="Mosher R.A."/>
            <person name="Mueller C.A."/>
            <person name="Pfiffner J."/>
            <person name="Priest M."/>
            <person name="Russ C."/>
            <person name="Smialowska A."/>
            <person name="Swoboda P."/>
            <person name="Sykes S.M."/>
            <person name="Vaughn M."/>
            <person name="Vengrova S."/>
            <person name="Yoder R."/>
            <person name="Zeng Q."/>
            <person name="Allshire R."/>
            <person name="Baulcombe D."/>
            <person name="Birren B.W."/>
            <person name="Brown W."/>
            <person name="Ekwall K."/>
            <person name="Kellis M."/>
            <person name="Leatherwood J."/>
            <person name="Levin H."/>
            <person name="Margalit H."/>
            <person name="Martienssen R."/>
            <person name="Nieduszynski C.A."/>
            <person name="Spatafora J.W."/>
            <person name="Friedman N."/>
            <person name="Dalgaard J.Z."/>
            <person name="Baumann P."/>
            <person name="Niki H."/>
            <person name="Regev A."/>
            <person name="Nusbaum C."/>
        </authorList>
    </citation>
    <scope>NUCLEOTIDE SEQUENCE [LARGE SCALE GENOMIC DNA]</scope>
    <source>
        <strain evidence="5">yFS286</strain>
    </source>
</reference>
<dbReference type="PANTHER" id="PTHR43205:SF7">
    <property type="entry name" value="PROSTAGLANDIN REDUCTASE 1"/>
    <property type="match status" value="1"/>
</dbReference>
<proteinExistence type="predicted"/>
<feature type="domain" description="Alcohol dehydrogenase-like C-terminal" evidence="2">
    <location>
        <begin position="172"/>
        <end position="304"/>
    </location>
</feature>
<dbReference type="SUPFAM" id="SSF50129">
    <property type="entry name" value="GroES-like"/>
    <property type="match status" value="2"/>
</dbReference>
<protein>
    <submittedName>
        <fullName evidence="4">NADP-dependent oxidoreductase</fullName>
    </submittedName>
</protein>
<dbReference type="HOGENOM" id="CLU_026673_29_1_1"/>
<dbReference type="FunFam" id="3.40.50.720:FF:000121">
    <property type="entry name" value="Prostaglandin reductase 2"/>
    <property type="match status" value="1"/>
</dbReference>
<dbReference type="InterPro" id="IPR013149">
    <property type="entry name" value="ADH-like_C"/>
</dbReference>
<dbReference type="Pfam" id="PF00107">
    <property type="entry name" value="ADH_zinc_N"/>
    <property type="match status" value="1"/>
</dbReference>
<gene>
    <name evidence="4" type="ORF">SOCG_01886</name>
</gene>
<dbReference type="EMBL" id="KE503208">
    <property type="protein sequence ID" value="EPX71671.1"/>
    <property type="molecule type" value="Genomic_DNA"/>
</dbReference>
<dbReference type="Gene3D" id="3.90.180.10">
    <property type="entry name" value="Medium-chain alcohol dehydrogenases, catalytic domain"/>
    <property type="match status" value="1"/>
</dbReference>
<dbReference type="PANTHER" id="PTHR43205">
    <property type="entry name" value="PROSTAGLANDIN REDUCTASE"/>
    <property type="match status" value="1"/>
</dbReference>
<keyword evidence="1" id="KW-0560">Oxidoreductase</keyword>
<dbReference type="Proteomes" id="UP000016088">
    <property type="component" value="Unassembled WGS sequence"/>
</dbReference>
<dbReference type="InterPro" id="IPR011032">
    <property type="entry name" value="GroES-like_sf"/>
</dbReference>
<evidence type="ECO:0000313" key="4">
    <source>
        <dbReference type="EMBL" id="EPX71671.1"/>
    </source>
</evidence>
<evidence type="ECO:0000259" key="2">
    <source>
        <dbReference type="Pfam" id="PF00107"/>
    </source>
</evidence>
<organism evidence="4 5">
    <name type="scientific">Schizosaccharomyces octosporus (strain yFS286)</name>
    <name type="common">Fission yeast</name>
    <name type="synonym">Octosporomyces octosporus</name>
    <dbReference type="NCBI Taxonomy" id="483514"/>
    <lineage>
        <taxon>Eukaryota</taxon>
        <taxon>Fungi</taxon>
        <taxon>Dikarya</taxon>
        <taxon>Ascomycota</taxon>
        <taxon>Taphrinomycotina</taxon>
        <taxon>Schizosaccharomycetes</taxon>
        <taxon>Schizosaccharomycetales</taxon>
        <taxon>Schizosaccharomycetaceae</taxon>
        <taxon>Schizosaccharomyces</taxon>
    </lineage>
</organism>
<dbReference type="Pfam" id="PF16884">
    <property type="entry name" value="ADH_N_2"/>
    <property type="match status" value="1"/>
</dbReference>
<dbReference type="SUPFAM" id="SSF51735">
    <property type="entry name" value="NAD(P)-binding Rossmann-fold domains"/>
    <property type="match status" value="1"/>
</dbReference>
<dbReference type="GO" id="GO:0016628">
    <property type="term" value="F:oxidoreductase activity, acting on the CH-CH group of donors, NAD or NADP as acceptor"/>
    <property type="evidence" value="ECO:0007669"/>
    <property type="project" value="InterPro"/>
</dbReference>
<dbReference type="AlphaFoldDB" id="S9PR79"/>
<dbReference type="GeneID" id="25030866"/>
<dbReference type="OrthoDB" id="809632at2759"/>
<evidence type="ECO:0000313" key="5">
    <source>
        <dbReference type="Proteomes" id="UP000016088"/>
    </source>
</evidence>
<accession>S9PR79</accession>
<dbReference type="eggNOG" id="KOG1196">
    <property type="taxonomic scope" value="Eukaryota"/>
</dbReference>